<dbReference type="EMBL" id="MTSE01000021">
    <property type="protein sequence ID" value="OUJ70562.1"/>
    <property type="molecule type" value="Genomic_DNA"/>
</dbReference>
<dbReference type="InterPro" id="IPR011006">
    <property type="entry name" value="CheY-like_superfamily"/>
</dbReference>
<proteinExistence type="predicted"/>
<evidence type="ECO:0000256" key="1">
    <source>
        <dbReference type="PROSITE-ProRule" id="PRU00169"/>
    </source>
</evidence>
<evidence type="ECO:0000313" key="5">
    <source>
        <dbReference type="Proteomes" id="UP000194873"/>
    </source>
</evidence>
<protein>
    <recommendedName>
        <fullName evidence="6">DNA-binding response regulator</fullName>
    </recommendedName>
</protein>
<name>A0A243W7D4_9BACT</name>
<accession>A0A243W7D4</accession>
<dbReference type="Pfam" id="PF00072">
    <property type="entry name" value="Response_reg"/>
    <property type="match status" value="1"/>
</dbReference>
<dbReference type="InterPro" id="IPR001789">
    <property type="entry name" value="Sig_transdc_resp-reg_receiver"/>
</dbReference>
<dbReference type="InterPro" id="IPR046947">
    <property type="entry name" value="LytR-like"/>
</dbReference>
<reference evidence="4 5" key="1">
    <citation type="submission" date="2017-01" db="EMBL/GenBank/DDBJ databases">
        <title>A new Hymenobacter.</title>
        <authorList>
            <person name="Liang Y."/>
            <person name="Feng F."/>
        </authorList>
    </citation>
    <scope>NUCLEOTIDE SEQUENCE [LARGE SCALE GENOMIC DNA]</scope>
    <source>
        <strain evidence="4">MIMBbqt21</strain>
    </source>
</reference>
<dbReference type="SUPFAM" id="SSF52172">
    <property type="entry name" value="CheY-like"/>
    <property type="match status" value="1"/>
</dbReference>
<keyword evidence="5" id="KW-1185">Reference proteome</keyword>
<dbReference type="SMART" id="SM00850">
    <property type="entry name" value="LytTR"/>
    <property type="match status" value="1"/>
</dbReference>
<dbReference type="GO" id="GO:0000156">
    <property type="term" value="F:phosphorelay response regulator activity"/>
    <property type="evidence" value="ECO:0007669"/>
    <property type="project" value="InterPro"/>
</dbReference>
<evidence type="ECO:0000259" key="3">
    <source>
        <dbReference type="PROSITE" id="PS50930"/>
    </source>
</evidence>
<dbReference type="RefSeq" id="WP_086596603.1">
    <property type="nucleotide sequence ID" value="NZ_MTSE01000021.1"/>
</dbReference>
<feature type="modified residue" description="4-aspartylphosphate" evidence="1">
    <location>
        <position position="56"/>
    </location>
</feature>
<keyword evidence="1" id="KW-0597">Phosphoprotein</keyword>
<dbReference type="SMART" id="SM00448">
    <property type="entry name" value="REC"/>
    <property type="match status" value="1"/>
</dbReference>
<dbReference type="OrthoDB" id="1646880at2"/>
<dbReference type="PANTHER" id="PTHR37299:SF1">
    <property type="entry name" value="STAGE 0 SPORULATION PROTEIN A HOMOLOG"/>
    <property type="match status" value="1"/>
</dbReference>
<dbReference type="PROSITE" id="PS50110">
    <property type="entry name" value="RESPONSE_REGULATORY"/>
    <property type="match status" value="1"/>
</dbReference>
<evidence type="ECO:0000259" key="2">
    <source>
        <dbReference type="PROSITE" id="PS50110"/>
    </source>
</evidence>
<comment type="caution">
    <text evidence="4">The sequence shown here is derived from an EMBL/GenBank/DDBJ whole genome shotgun (WGS) entry which is preliminary data.</text>
</comment>
<dbReference type="InterPro" id="IPR007492">
    <property type="entry name" value="LytTR_DNA-bd_dom"/>
</dbReference>
<evidence type="ECO:0000313" key="4">
    <source>
        <dbReference type="EMBL" id="OUJ70562.1"/>
    </source>
</evidence>
<organism evidence="4 5">
    <name type="scientific">Hymenobacter crusticola</name>
    <dbReference type="NCBI Taxonomy" id="1770526"/>
    <lineage>
        <taxon>Bacteria</taxon>
        <taxon>Pseudomonadati</taxon>
        <taxon>Bacteroidota</taxon>
        <taxon>Cytophagia</taxon>
        <taxon>Cytophagales</taxon>
        <taxon>Hymenobacteraceae</taxon>
        <taxon>Hymenobacter</taxon>
    </lineage>
</organism>
<evidence type="ECO:0008006" key="6">
    <source>
        <dbReference type="Google" id="ProtNLM"/>
    </source>
</evidence>
<dbReference type="Proteomes" id="UP000194873">
    <property type="component" value="Unassembled WGS sequence"/>
</dbReference>
<dbReference type="Pfam" id="PF04397">
    <property type="entry name" value="LytTR"/>
    <property type="match status" value="1"/>
</dbReference>
<dbReference type="Gene3D" id="3.40.50.2300">
    <property type="match status" value="1"/>
</dbReference>
<sequence length="273" mass="30563">MDPIRALLVDDEPLARRLLRELLTDFPMVEVTGECTNGREALAALQTHTYDLAFLDVQMPDLDGVQVLRQASEAGQRLPLIVFTTAYDQYAVQAFALHAVDYLLKPIDPDRFADCLARVQQRLAQQQSHAVSAHLASLLGAWPAAAPVASSTSTATSPAPTEYQDRFLIRTAERNFFVPAAEVLYLEATGNAITLHTLGQPHMLRTPLSQLESRLDPATFLRIHRSCIINVNHIREFKHWAHGEYVFRMENGAHVTSSRSYSAVIQQFLKRFA</sequence>
<gene>
    <name evidence="4" type="ORF">BXP70_23715</name>
</gene>
<dbReference type="Gene3D" id="2.40.50.1020">
    <property type="entry name" value="LytTr DNA-binding domain"/>
    <property type="match status" value="1"/>
</dbReference>
<dbReference type="GO" id="GO:0003677">
    <property type="term" value="F:DNA binding"/>
    <property type="evidence" value="ECO:0007669"/>
    <property type="project" value="InterPro"/>
</dbReference>
<feature type="domain" description="HTH LytTR-type" evidence="3">
    <location>
        <begin position="167"/>
        <end position="271"/>
    </location>
</feature>
<dbReference type="PANTHER" id="PTHR37299">
    <property type="entry name" value="TRANSCRIPTIONAL REGULATOR-RELATED"/>
    <property type="match status" value="1"/>
</dbReference>
<dbReference type="AlphaFoldDB" id="A0A243W7D4"/>
<dbReference type="PROSITE" id="PS50930">
    <property type="entry name" value="HTH_LYTTR"/>
    <property type="match status" value="1"/>
</dbReference>
<feature type="domain" description="Response regulatory" evidence="2">
    <location>
        <begin position="5"/>
        <end position="120"/>
    </location>
</feature>